<dbReference type="Gene3D" id="3.40.630.190">
    <property type="entry name" value="LCP protein"/>
    <property type="match status" value="1"/>
</dbReference>
<dbReference type="AlphaFoldDB" id="A0A4Q1R6V5"/>
<feature type="region of interest" description="Disordered" evidence="2">
    <location>
        <begin position="1"/>
        <end position="34"/>
    </location>
</feature>
<organism evidence="5 6">
    <name type="scientific">Streptomyces sioyaensis</name>
    <dbReference type="NCBI Taxonomy" id="67364"/>
    <lineage>
        <taxon>Bacteria</taxon>
        <taxon>Bacillati</taxon>
        <taxon>Actinomycetota</taxon>
        <taxon>Actinomycetes</taxon>
        <taxon>Kitasatosporales</taxon>
        <taxon>Streptomycetaceae</taxon>
        <taxon>Streptomyces</taxon>
    </lineage>
</organism>
<feature type="domain" description="Cell envelope-related transcriptional attenuator" evidence="4">
    <location>
        <begin position="222"/>
        <end position="374"/>
    </location>
</feature>
<keyword evidence="6" id="KW-1185">Reference proteome</keyword>
<evidence type="ECO:0000259" key="4">
    <source>
        <dbReference type="Pfam" id="PF03816"/>
    </source>
</evidence>
<comment type="caution">
    <text evidence="5">The sequence shown here is derived from an EMBL/GenBank/DDBJ whole genome shotgun (WGS) entry which is preliminary data.</text>
</comment>
<evidence type="ECO:0000313" key="6">
    <source>
        <dbReference type="Proteomes" id="UP000289482"/>
    </source>
</evidence>
<dbReference type="RefSeq" id="WP_129246244.1">
    <property type="nucleotide sequence ID" value="NZ_JABZEL010000007.1"/>
</dbReference>
<evidence type="ECO:0000256" key="3">
    <source>
        <dbReference type="SAM" id="Phobius"/>
    </source>
</evidence>
<evidence type="ECO:0000313" key="5">
    <source>
        <dbReference type="EMBL" id="RXS69020.1"/>
    </source>
</evidence>
<dbReference type="EMBL" id="SDIF01000013">
    <property type="protein sequence ID" value="RXS69020.1"/>
    <property type="molecule type" value="Genomic_DNA"/>
</dbReference>
<dbReference type="Proteomes" id="UP000289482">
    <property type="component" value="Unassembled WGS sequence"/>
</dbReference>
<dbReference type="PANTHER" id="PTHR33392:SF6">
    <property type="entry name" value="POLYISOPRENYL-TEICHOIC ACID--PEPTIDOGLYCAN TEICHOIC ACID TRANSFERASE TAGU"/>
    <property type="match status" value="1"/>
</dbReference>
<feature type="compositionally biased region" description="Basic and acidic residues" evidence="2">
    <location>
        <begin position="101"/>
        <end position="131"/>
    </location>
</feature>
<keyword evidence="3" id="KW-0812">Transmembrane</keyword>
<reference evidence="5 6" key="1">
    <citation type="submission" date="2019-01" db="EMBL/GenBank/DDBJ databases">
        <title>Draft genome sequences of the type strain Streptomyces sioyaensis DSM 40032 and its novel strain, TM32, a thermotolerant antibiotics-producing actinobacterium.</title>
        <authorList>
            <person name="Nakaew N."/>
            <person name="Lumyong S."/>
            <person name="Sloan W.T."/>
            <person name="Sungthong R."/>
        </authorList>
    </citation>
    <scope>NUCLEOTIDE SEQUENCE [LARGE SCALE GENOMIC DNA]</scope>
    <source>
        <strain evidence="5 6">DSM 40032</strain>
    </source>
</reference>
<name>A0A4Q1R6V5_9ACTN</name>
<dbReference type="GeneID" id="95777813"/>
<sequence length="471" mass="50144">MSNSRGPWADSDVFGAGPYAPDGHPSHGAGARPYVTRDAELDDVWEAGGSWRGRRIVAGEVVDAAEPLWHEDPPPPPHPHPAEPFADGYAAPPGPPSSWQDDGRADGGDGRTERADGPPDRGGDGRTDQERAGAGPRSHRSRRRRPVRRLVIGVLVVLLGVPAGTLAWADTKLNTEVDLGTPGQGPRAGKGTNYLIVGSDSREGLSDEEKRDLHTGSAGGRRTDSMILLHTGAGGTTMVSLPRDSWLTVPGHTSPMTGKHYGPVKNKLNAAFAVGGPKMLVRTIERNTGVTVHHYVEVGFAGFVNLVNAVGGVPMCLDRDLKDKKSGANFTKGCHTLDGKAALAFVRQRHQEAQGDLGRSQNQRKFLSALAHRAGKPGTVLNPFSLYGALNAGLDTLIVDRDTGLLDLAKMFRAVQGVTGGHGKQIEVPVSSLGFRTRKGSAVLWDRAQAHKLFSELNDDRPVDVKGGKTR</sequence>
<dbReference type="Pfam" id="PF03816">
    <property type="entry name" value="LytR_cpsA_psr"/>
    <property type="match status" value="1"/>
</dbReference>
<evidence type="ECO:0000256" key="2">
    <source>
        <dbReference type="SAM" id="MobiDB-lite"/>
    </source>
</evidence>
<evidence type="ECO:0000256" key="1">
    <source>
        <dbReference type="ARBA" id="ARBA00006068"/>
    </source>
</evidence>
<feature type="transmembrane region" description="Helical" evidence="3">
    <location>
        <begin position="150"/>
        <end position="169"/>
    </location>
</feature>
<feature type="region of interest" description="Disordered" evidence="2">
    <location>
        <begin position="177"/>
        <end position="220"/>
    </location>
</feature>
<keyword evidence="3" id="KW-0472">Membrane</keyword>
<comment type="similarity">
    <text evidence="1">Belongs to the LytR/CpsA/Psr (LCP) family.</text>
</comment>
<dbReference type="PANTHER" id="PTHR33392">
    <property type="entry name" value="POLYISOPRENYL-TEICHOIC ACID--PEPTIDOGLYCAN TEICHOIC ACID TRANSFERASE TAGU"/>
    <property type="match status" value="1"/>
</dbReference>
<dbReference type="NCBIfam" id="TIGR00350">
    <property type="entry name" value="lytR_cpsA_psr"/>
    <property type="match status" value="1"/>
</dbReference>
<feature type="compositionally biased region" description="Basic and acidic residues" evidence="2">
    <location>
        <begin position="200"/>
        <end position="214"/>
    </location>
</feature>
<proteinExistence type="inferred from homology"/>
<protein>
    <submittedName>
        <fullName evidence="5">LytR family transcriptional regulator</fullName>
    </submittedName>
</protein>
<dbReference type="InterPro" id="IPR050922">
    <property type="entry name" value="LytR/CpsA/Psr_CW_biosynth"/>
</dbReference>
<feature type="region of interest" description="Disordered" evidence="2">
    <location>
        <begin position="64"/>
        <end position="144"/>
    </location>
</feature>
<dbReference type="InterPro" id="IPR004474">
    <property type="entry name" value="LytR_CpsA_psr"/>
</dbReference>
<keyword evidence="3" id="KW-1133">Transmembrane helix</keyword>
<accession>A0A4Q1R6V5</accession>
<gene>
    <name evidence="5" type="ORF">EST54_07315</name>
</gene>